<sequence>MQNSEHENDYPFNQTTWRRTKAGLCLPQSLKRCLKKHIFNRLRKIKRALSQHAAKRPKGNRGLFWPWQDCSLSHPAPQGRKAHALLAHHTTNAPPDRTIKLPSEH</sequence>
<gene>
    <name evidence="2" type="ORF">HK16_11455</name>
</gene>
<proteinExistence type="predicted"/>
<feature type="region of interest" description="Disordered" evidence="1">
    <location>
        <begin position="76"/>
        <end position="105"/>
    </location>
</feature>
<evidence type="ECO:0000256" key="1">
    <source>
        <dbReference type="SAM" id="MobiDB-lite"/>
    </source>
</evidence>
<comment type="caution">
    <text evidence="2">The sequence shown here is derived from an EMBL/GenBank/DDBJ whole genome shotgun (WGS) entry which is preliminary data.</text>
</comment>
<dbReference type="AlphaFoldDB" id="A0A252EIM6"/>
<dbReference type="EMBL" id="JOOZ01000038">
    <property type="protein sequence ID" value="OUL66229.1"/>
    <property type="molecule type" value="Genomic_DNA"/>
</dbReference>
<evidence type="ECO:0000313" key="2">
    <source>
        <dbReference type="EMBL" id="OUL66229.1"/>
    </source>
</evidence>
<name>A0A252EIM6_9PROT</name>
<organism evidence="2 3">
    <name type="scientific">Acetobacter senegalensis</name>
    <dbReference type="NCBI Taxonomy" id="446692"/>
    <lineage>
        <taxon>Bacteria</taxon>
        <taxon>Pseudomonadati</taxon>
        <taxon>Pseudomonadota</taxon>
        <taxon>Alphaproteobacteria</taxon>
        <taxon>Acetobacterales</taxon>
        <taxon>Acetobacteraceae</taxon>
        <taxon>Acetobacter</taxon>
    </lineage>
</organism>
<dbReference type="Proteomes" id="UP000195072">
    <property type="component" value="Unassembled WGS sequence"/>
</dbReference>
<accession>A0A252EIM6</accession>
<evidence type="ECO:0000313" key="3">
    <source>
        <dbReference type="Proteomes" id="UP000195072"/>
    </source>
</evidence>
<reference evidence="2 3" key="1">
    <citation type="submission" date="2014-06" db="EMBL/GenBank/DDBJ databases">
        <authorList>
            <person name="Ju J."/>
            <person name="Zhang J."/>
        </authorList>
    </citation>
    <scope>NUCLEOTIDE SEQUENCE [LARGE SCALE GENOMIC DNA]</scope>
    <source>
        <strain evidence="2">DmL_050</strain>
    </source>
</reference>
<protein>
    <submittedName>
        <fullName evidence="2">Uncharacterized protein</fullName>
    </submittedName>
</protein>